<accession>A0ABY5NM06</accession>
<sequence>MSDSIAGTGIKLGTTLYSMTSEFAAGLYTPETLIAAVAENGIGPGVEFNIAQLLRTYPDVDRAFVKLWFGTLEKYGLEPSAVGTNLDMGRRKDRDMTPDEEHDFLARQLKTAHTLGFTRVVIRSAGKELLRRLLPSPRSTTRSSATRSTHPRVRTTRWCSASGRCTTSSAATASASPPTSRRRCTACRRRCSTQLAKMGLDERHFPVMDEIWHRPEPMHVRNQAFEDYLRGEGVDPVRFGPFTRLAFNMHGLVPPEEWLDIMPQIFHVHAKFYDIDANGDEPAMDIPRIVRQFVTGGYQGYLSSEWEGHAFSDLGEADPIELVKKQRRAHAACDRRRHRPGLTARNIMATHNSLFSANDVRRTDDGIAVSVQIPWYRSLWLSAVDDVEASVDGVRIPREELRFALNGRTYRIDELPSSPRRSGSSPTDRTS</sequence>
<dbReference type="InterPro" id="IPR045959">
    <property type="entry name" value="CGDB"/>
</dbReference>
<evidence type="ECO:0000259" key="5">
    <source>
        <dbReference type="Pfam" id="PF19906"/>
    </source>
</evidence>
<protein>
    <recommendedName>
        <fullName evidence="4">C-deglycosylation enzyme beta subunit</fullName>
    </recommendedName>
</protein>
<dbReference type="EMBL" id="CP091139">
    <property type="protein sequence ID" value="UUT36136.1"/>
    <property type="molecule type" value="Genomic_DNA"/>
</dbReference>
<keyword evidence="7" id="KW-1185">Reference proteome</keyword>
<evidence type="ECO:0000313" key="7">
    <source>
        <dbReference type="Proteomes" id="UP001054811"/>
    </source>
</evidence>
<dbReference type="Pfam" id="PF19906">
    <property type="entry name" value="CGDB"/>
    <property type="match status" value="1"/>
</dbReference>
<dbReference type="Proteomes" id="UP001054811">
    <property type="component" value="Chromosome"/>
</dbReference>
<reference evidence="6" key="1">
    <citation type="submission" date="2022-01" db="EMBL/GenBank/DDBJ databases">
        <title>Microbacterium eymi and Microbacterium rhizovicinus sp. nov., isolated from the rhizospheric soil of Elymus tsukushiensis, a plant native to the Dokdo Islands, Republic of Korea.</title>
        <authorList>
            <person name="Hwang Y.J."/>
        </authorList>
    </citation>
    <scope>NUCLEOTIDE SEQUENCE</scope>
    <source>
        <strain evidence="6">KUDC0405</strain>
    </source>
</reference>
<keyword evidence="2" id="KW-0119">Carbohydrate metabolism</keyword>
<evidence type="ECO:0000256" key="3">
    <source>
        <dbReference type="ARBA" id="ARBA00046336"/>
    </source>
</evidence>
<dbReference type="InterPro" id="IPR036237">
    <property type="entry name" value="Xyl_isomerase-like_sf"/>
</dbReference>
<dbReference type="RefSeq" id="WP_259612785.1">
    <property type="nucleotide sequence ID" value="NZ_CP091139.2"/>
</dbReference>
<dbReference type="Gene3D" id="3.20.20.150">
    <property type="entry name" value="Divalent-metal-dependent TIM barrel enzymes"/>
    <property type="match status" value="2"/>
</dbReference>
<feature type="domain" description="C-glycoside deglycosidase beta subunit" evidence="5">
    <location>
        <begin position="364"/>
        <end position="417"/>
    </location>
</feature>
<organism evidence="6 7">
    <name type="scientific">Microbacterium elymi</name>
    <dbReference type="NCBI Taxonomy" id="2909587"/>
    <lineage>
        <taxon>Bacteria</taxon>
        <taxon>Bacillati</taxon>
        <taxon>Actinomycetota</taxon>
        <taxon>Actinomycetes</taxon>
        <taxon>Micrococcales</taxon>
        <taxon>Microbacteriaceae</taxon>
        <taxon>Microbacterium</taxon>
    </lineage>
</organism>
<keyword evidence="1" id="KW-0456">Lyase</keyword>
<gene>
    <name evidence="6" type="ORF">L2X98_24030</name>
</gene>
<dbReference type="SUPFAM" id="SSF51658">
    <property type="entry name" value="Xylose isomerase-like"/>
    <property type="match status" value="1"/>
</dbReference>
<proteinExistence type="inferred from homology"/>
<comment type="similarity">
    <text evidence="3">Belongs to the C-glycoside deglycosidase beta subunit family.</text>
</comment>
<name>A0ABY5NM06_9MICO</name>
<evidence type="ECO:0000256" key="4">
    <source>
        <dbReference type="ARBA" id="ARBA00047208"/>
    </source>
</evidence>
<evidence type="ECO:0000256" key="1">
    <source>
        <dbReference type="ARBA" id="ARBA00023239"/>
    </source>
</evidence>
<evidence type="ECO:0000313" key="6">
    <source>
        <dbReference type="EMBL" id="UUT36136.1"/>
    </source>
</evidence>
<evidence type="ECO:0000256" key="2">
    <source>
        <dbReference type="ARBA" id="ARBA00023277"/>
    </source>
</evidence>